<dbReference type="SUPFAM" id="SSF53300">
    <property type="entry name" value="vWA-like"/>
    <property type="match status" value="1"/>
</dbReference>
<name>A0A0F9XEF2_9ZZZZ</name>
<protein>
    <recommendedName>
        <fullName evidence="5">Metallopeptidase domain-containing protein</fullName>
    </recommendedName>
</protein>
<dbReference type="Pfam" id="PF09967">
    <property type="entry name" value="DUF2201"/>
    <property type="match status" value="1"/>
</dbReference>
<accession>A0A0F9XEF2</accession>
<comment type="caution">
    <text evidence="4">The sequence shown here is derived from an EMBL/GenBank/DDBJ whole genome shotgun (WGS) entry which is preliminary data.</text>
</comment>
<dbReference type="InterPro" id="IPR036465">
    <property type="entry name" value="vWFA_dom_sf"/>
</dbReference>
<feature type="domain" description="VWA-like" evidence="2">
    <location>
        <begin position="271"/>
        <end position="395"/>
    </location>
</feature>
<dbReference type="InterPro" id="IPR018698">
    <property type="entry name" value="VWA-like_dom"/>
</dbReference>
<evidence type="ECO:0000256" key="1">
    <source>
        <dbReference type="SAM" id="MobiDB-lite"/>
    </source>
</evidence>
<evidence type="ECO:0000259" key="2">
    <source>
        <dbReference type="Pfam" id="PF09967"/>
    </source>
</evidence>
<dbReference type="AlphaFoldDB" id="A0A0F9XEF2"/>
<evidence type="ECO:0000259" key="3">
    <source>
        <dbReference type="Pfam" id="PF13203"/>
    </source>
</evidence>
<evidence type="ECO:0008006" key="5">
    <source>
        <dbReference type="Google" id="ProtNLM"/>
    </source>
</evidence>
<feature type="region of interest" description="Disordered" evidence="1">
    <location>
        <begin position="148"/>
        <end position="184"/>
    </location>
</feature>
<organism evidence="4">
    <name type="scientific">marine sediment metagenome</name>
    <dbReference type="NCBI Taxonomy" id="412755"/>
    <lineage>
        <taxon>unclassified sequences</taxon>
        <taxon>metagenomes</taxon>
        <taxon>ecological metagenomes</taxon>
    </lineage>
</organism>
<sequence length="396" mass="44179">MNEINQEARYKLTRARSSLILNHAFFGTIALRMRLVEDVGCVKRVGGAYWTNGEMLGYEPDVIIAESDKEVEFSVAHEVMHVAMAHPVRRKNRDPLLWNIAGDFAINQILESSGFSLADDVLLDEQFKGMSADEIYNKLKKKIKESKQKTCCGGLKDHPSRGAGRNGNNKKGKRNNGGSPSVSAAESKAMADVKILVAQAAAVAKSQGQFPADLERFVGELLHPKVNWVDRLRQFVEHSARNDYSWLKPNRRHLGRGIYLPSLHSQEIGCIVIAVDTSGSISQVELTRFATELSEILSTIDIEKVYVVYCDAKVAGTEEFDKTDLPIRLHAKGGGGTDFKPPFKWVEDNGIIPACFIYMTDMYCNSFPQEPEYPVMWASTSKREHLPPFGDLLDIS</sequence>
<dbReference type="PANTHER" id="PTHR38730">
    <property type="entry name" value="SLL7028 PROTEIN"/>
    <property type="match status" value="1"/>
</dbReference>
<reference evidence="4" key="1">
    <citation type="journal article" date="2015" name="Nature">
        <title>Complex archaea that bridge the gap between prokaryotes and eukaryotes.</title>
        <authorList>
            <person name="Spang A."/>
            <person name="Saw J.H."/>
            <person name="Jorgensen S.L."/>
            <person name="Zaremba-Niedzwiedzka K."/>
            <person name="Martijn J."/>
            <person name="Lind A.E."/>
            <person name="van Eijk R."/>
            <person name="Schleper C."/>
            <person name="Guy L."/>
            <person name="Ettema T.J."/>
        </authorList>
    </citation>
    <scope>NUCLEOTIDE SEQUENCE</scope>
</reference>
<gene>
    <name evidence="4" type="ORF">LCGC14_0232740</name>
</gene>
<proteinExistence type="predicted"/>
<evidence type="ECO:0000313" key="4">
    <source>
        <dbReference type="EMBL" id="KKN90158.1"/>
    </source>
</evidence>
<dbReference type="EMBL" id="LAZR01000113">
    <property type="protein sequence ID" value="KKN90158.1"/>
    <property type="molecule type" value="Genomic_DNA"/>
</dbReference>
<dbReference type="PANTHER" id="PTHR38730:SF1">
    <property type="entry name" value="SLL7028 PROTEIN"/>
    <property type="match status" value="1"/>
</dbReference>
<feature type="domain" description="Putative metallopeptidase" evidence="3">
    <location>
        <begin position="9"/>
        <end position="263"/>
    </location>
</feature>
<dbReference type="InterPro" id="IPR025154">
    <property type="entry name" value="Put_metallopeptidase_dom"/>
</dbReference>
<dbReference type="Pfam" id="PF13203">
    <property type="entry name" value="DUF2201_N"/>
    <property type="match status" value="1"/>
</dbReference>